<comment type="caution">
    <text evidence="1">The sequence shown here is derived from an EMBL/GenBank/DDBJ whole genome shotgun (WGS) entry which is preliminary data.</text>
</comment>
<evidence type="ECO:0000313" key="2">
    <source>
        <dbReference type="Proteomes" id="UP000215595"/>
    </source>
</evidence>
<protein>
    <submittedName>
        <fullName evidence="1">Uncharacterized protein</fullName>
    </submittedName>
</protein>
<organism evidence="1 2">
    <name type="scientific">Brevundimonas subvibrioides</name>
    <dbReference type="NCBI Taxonomy" id="74313"/>
    <lineage>
        <taxon>Bacteria</taxon>
        <taxon>Pseudomonadati</taxon>
        <taxon>Pseudomonadota</taxon>
        <taxon>Alphaproteobacteria</taxon>
        <taxon>Caulobacterales</taxon>
        <taxon>Caulobacteraceae</taxon>
        <taxon>Brevundimonas</taxon>
    </lineage>
</organism>
<proteinExistence type="predicted"/>
<dbReference type="EMBL" id="NCEB01000006">
    <property type="protein sequence ID" value="OYX34992.1"/>
    <property type="molecule type" value="Genomic_DNA"/>
</dbReference>
<evidence type="ECO:0000313" key="1">
    <source>
        <dbReference type="EMBL" id="OYX34992.1"/>
    </source>
</evidence>
<reference evidence="1 2" key="1">
    <citation type="submission" date="2017-03" db="EMBL/GenBank/DDBJ databases">
        <title>Lifting the veil on microbial sulfur biogeochemistry in mining wastewaters.</title>
        <authorList>
            <person name="Kantor R.S."/>
            <person name="Colenbrander Nelson T."/>
            <person name="Marshall S."/>
            <person name="Bennett D."/>
            <person name="Apte S."/>
            <person name="Camacho D."/>
            <person name="Thomas B.C."/>
            <person name="Warren L.A."/>
            <person name="Banfield J.F."/>
        </authorList>
    </citation>
    <scope>NUCLEOTIDE SEQUENCE [LARGE SCALE GENOMIC DNA]</scope>
    <source>
        <strain evidence="1">32-69-9</strain>
    </source>
</reference>
<accession>A0A258FTC3</accession>
<sequence length="452" mass="48622">MAELSVAQRAVLAQMVERLPDKTLKTLSLAVAQMPGARARALATMLAEEGVDRKRRAVAFGPMLPLFQTRPDGVESLTFPPGVLPRLWKSASATEPSLLPLLDDIRLREDDPKVVAVADRFCVAAAGLIRDKPDVIWPSVAGLEAAREARLLDLARCFDLAVLARRGLRALPHWIMRPTEDQLAELRLLIHDAGEVTPDGGPRMLEILFAHLGDASLVLRLVVHSSRAAGKEGVLSGSEMAVFVNRLIAEVEARVARIGAFKPGAGADPGQTIKTDIAWCAETLAELDMTLQLDPDGEWGKAARDARARINRGLSATLKSTDKALDKTMPTKRVQTAGRMTREAPDLDQIVAPEMVQNATALLTLIGAIRNAAQTFGIESQRSQLVQSIIDRVTTYVDQTIEAVNAGEAPDQASALARVETLAKFLLLIGATDPAKTVRRRAAAAGALPKIA</sequence>
<gene>
    <name evidence="1" type="ORF">B7Z01_03670</name>
</gene>
<name>A0A258FTC3_9CAUL</name>
<dbReference type="Proteomes" id="UP000215595">
    <property type="component" value="Unassembled WGS sequence"/>
</dbReference>
<dbReference type="AlphaFoldDB" id="A0A258FTC3"/>